<gene>
    <name evidence="1" type="ORF">dnm_006970</name>
</gene>
<name>A0A975BG63_9BACT</name>
<proteinExistence type="predicted"/>
<evidence type="ECO:0000313" key="1">
    <source>
        <dbReference type="EMBL" id="QTA84698.1"/>
    </source>
</evidence>
<protein>
    <submittedName>
        <fullName evidence="1">DUF2284</fullName>
    </submittedName>
</protein>
<dbReference type="KEGG" id="dmm:dnm_006970"/>
<reference evidence="1" key="1">
    <citation type="journal article" date="2021" name="Microb. Physiol.">
        <title>Proteogenomic Insights into the Physiology of Marine, Sulfate-Reducing, Filamentous Desulfonema limicola and Desulfonema magnum.</title>
        <authorList>
            <person name="Schnaars V."/>
            <person name="Wohlbrand L."/>
            <person name="Scheve S."/>
            <person name="Hinrichs C."/>
            <person name="Reinhardt R."/>
            <person name="Rabus R."/>
        </authorList>
    </citation>
    <scope>NUCLEOTIDE SEQUENCE</scope>
    <source>
        <strain evidence="1">4be13</strain>
    </source>
</reference>
<dbReference type="AlphaFoldDB" id="A0A975BG63"/>
<dbReference type="Pfam" id="PF10050">
    <property type="entry name" value="DUF2284"/>
    <property type="match status" value="1"/>
</dbReference>
<organism evidence="1 2">
    <name type="scientific">Desulfonema magnum</name>
    <dbReference type="NCBI Taxonomy" id="45655"/>
    <lineage>
        <taxon>Bacteria</taxon>
        <taxon>Pseudomonadati</taxon>
        <taxon>Thermodesulfobacteriota</taxon>
        <taxon>Desulfobacteria</taxon>
        <taxon>Desulfobacterales</taxon>
        <taxon>Desulfococcaceae</taxon>
        <taxon>Desulfonema</taxon>
    </lineage>
</organism>
<dbReference type="Proteomes" id="UP000663722">
    <property type="component" value="Chromosome"/>
</dbReference>
<keyword evidence="2" id="KW-1185">Reference proteome</keyword>
<dbReference type="InterPro" id="IPR019271">
    <property type="entry name" value="DUF2284_metal-binding"/>
</dbReference>
<sequence length="266" mass="29182">MSLSDYLKCPGPDQATAAVPETYLCPDCGKEVEIWTDEKKQRCPDCRAVIRNKNFQLSDEEKNNSLLRQDKADRNLKKLVHLAYQRGASGAQIISPDDISAEENLANFCREPRCENYGLSPSCPPHVSGPPGFRELQKKMSHAIVIRIDVPSAVLFSAERGEVMKLLHEIVAGLEQEAVNMGYSASKSFAGGSCKKIFCHDHAVCGLLSDRGQCRNPQHARPSMSGFGINVSELMQTAGWPGDINIRNTDSDTASMTWIAGLVMIG</sequence>
<dbReference type="EMBL" id="CP061800">
    <property type="protein sequence ID" value="QTA84698.1"/>
    <property type="molecule type" value="Genomic_DNA"/>
</dbReference>
<accession>A0A975BG63</accession>
<dbReference type="RefSeq" id="WP_207681074.1">
    <property type="nucleotide sequence ID" value="NZ_CP061800.1"/>
</dbReference>
<dbReference type="Gene3D" id="2.20.28.30">
    <property type="entry name" value="RNA polymerase ii, chain L"/>
    <property type="match status" value="1"/>
</dbReference>
<evidence type="ECO:0000313" key="2">
    <source>
        <dbReference type="Proteomes" id="UP000663722"/>
    </source>
</evidence>